<evidence type="ECO:0000313" key="2">
    <source>
        <dbReference type="Proteomes" id="UP001594288"/>
    </source>
</evidence>
<accession>A0ABV6YQ95</accession>
<dbReference type="PANTHER" id="PTHR35340">
    <property type="entry name" value="PQQ ENZYME REPEAT PROTEIN-RELATED"/>
    <property type="match status" value="1"/>
</dbReference>
<proteinExistence type="predicted"/>
<evidence type="ECO:0000313" key="1">
    <source>
        <dbReference type="EMBL" id="MFC1800241.1"/>
    </source>
</evidence>
<reference evidence="1 2" key="1">
    <citation type="submission" date="2024-09" db="EMBL/GenBank/DDBJ databases">
        <authorList>
            <person name="D'Angelo T."/>
        </authorList>
    </citation>
    <scope>NUCLEOTIDE SEQUENCE [LARGE SCALE GENOMIC DNA]</scope>
    <source>
        <strain evidence="1">SAG AM-311-F02</strain>
    </source>
</reference>
<organism evidence="1 2">
    <name type="scientific">Eiseniibacteriota bacterium</name>
    <dbReference type="NCBI Taxonomy" id="2212470"/>
    <lineage>
        <taxon>Bacteria</taxon>
        <taxon>Candidatus Eiseniibacteriota</taxon>
    </lineage>
</organism>
<comment type="caution">
    <text evidence="1">The sequence shown here is derived from an EMBL/GenBank/DDBJ whole genome shotgun (WGS) entry which is preliminary data.</text>
</comment>
<dbReference type="PANTHER" id="PTHR35340:SF5">
    <property type="entry name" value="ASST-DOMAIN-CONTAINING PROTEIN"/>
    <property type="match status" value="1"/>
</dbReference>
<dbReference type="InterPro" id="IPR015943">
    <property type="entry name" value="WD40/YVTN_repeat-like_dom_sf"/>
</dbReference>
<gene>
    <name evidence="1" type="ORF">ACFL2Z_04975</name>
</gene>
<dbReference type="SUPFAM" id="SSF50998">
    <property type="entry name" value="Quinoprotein alcohol dehydrogenase-like"/>
    <property type="match status" value="1"/>
</dbReference>
<dbReference type="InterPro" id="IPR011047">
    <property type="entry name" value="Quinoprotein_ADH-like_sf"/>
</dbReference>
<name>A0ABV6YQ95_UNCEI</name>
<keyword evidence="2" id="KW-1185">Reference proteome</keyword>
<sequence length="384" mass="43635">YTSVTSEKVDPESSGVMIHKPGEAHPGYNLYCCERCPDIFLIDMTGEIVHRWTYPGRPGARWHHAILLPDGDIVAVAKEPNGLMRLDWNSDVVWEKAIAAHHDVVLAPDKTLYAIAGEKKMYRDLEVEFPSILHMTLDGDTIDTWSAFEHLDAIKETFDQSWFLDTILDSMMGQRKRDRMLDPIVRRAHRTGQPTEELVYDYFHMNTVGIIPETPLGESDPRFKPGNLLICFRNVNQVAILDKVTGEILWVWGEGIVEWPHHPTMLEDGNILIFDNGSRRGYSKVLEIDPVTGAIEWEYAGVPMGSFYSFSRGSAQRLPNGNTLICEGDEGRVFEVNRAGEIVWKWLNSTTPEGYREQVYRMIRIPPDEVEPLLSEQGTQPGNP</sequence>
<dbReference type="Proteomes" id="UP001594288">
    <property type="component" value="Unassembled WGS sequence"/>
</dbReference>
<feature type="non-terminal residue" evidence="1">
    <location>
        <position position="1"/>
    </location>
</feature>
<dbReference type="EMBL" id="JBHPEI010000096">
    <property type="protein sequence ID" value="MFC1800241.1"/>
    <property type="molecule type" value="Genomic_DNA"/>
</dbReference>
<dbReference type="InterPro" id="IPR053143">
    <property type="entry name" value="Arylsulfate_ST"/>
</dbReference>
<protein>
    <submittedName>
        <fullName evidence="1">Arylsulfotransferase family protein</fullName>
    </submittedName>
</protein>
<dbReference type="InterPro" id="IPR039535">
    <property type="entry name" value="ASST-like"/>
</dbReference>
<dbReference type="Pfam" id="PF14269">
    <property type="entry name" value="Arylsulfotran_2"/>
    <property type="match status" value="1"/>
</dbReference>
<dbReference type="Gene3D" id="2.130.10.10">
    <property type="entry name" value="YVTN repeat-like/Quinoprotein amine dehydrogenase"/>
    <property type="match status" value="1"/>
</dbReference>